<name>A0ABV0KPG4_9CYAN</name>
<protein>
    <submittedName>
        <fullName evidence="2">Aldo/keto reductase</fullName>
    </submittedName>
</protein>
<keyword evidence="3" id="KW-1185">Reference proteome</keyword>
<dbReference type="RefSeq" id="WP_199305273.1">
    <property type="nucleotide sequence ID" value="NZ_JAMPLM010000027.1"/>
</dbReference>
<dbReference type="InterPro" id="IPR023210">
    <property type="entry name" value="NADP_OxRdtase_dom"/>
</dbReference>
<dbReference type="Pfam" id="PF00248">
    <property type="entry name" value="Aldo_ket_red"/>
    <property type="match status" value="1"/>
</dbReference>
<reference evidence="2 3" key="1">
    <citation type="submission" date="2022-04" db="EMBL/GenBank/DDBJ databases">
        <title>Positive selection, recombination, and allopatry shape intraspecific diversity of widespread and dominant cyanobacteria.</title>
        <authorList>
            <person name="Wei J."/>
            <person name="Shu W."/>
            <person name="Hu C."/>
        </authorList>
    </citation>
    <scope>NUCLEOTIDE SEQUENCE [LARGE SCALE GENOMIC DNA]</scope>
    <source>
        <strain evidence="2 3">AS-A4</strain>
    </source>
</reference>
<organism evidence="2 3">
    <name type="scientific">Stenomitos frigidus AS-A4</name>
    <dbReference type="NCBI Taxonomy" id="2933935"/>
    <lineage>
        <taxon>Bacteria</taxon>
        <taxon>Bacillati</taxon>
        <taxon>Cyanobacteriota</taxon>
        <taxon>Cyanophyceae</taxon>
        <taxon>Leptolyngbyales</taxon>
        <taxon>Leptolyngbyaceae</taxon>
        <taxon>Stenomitos</taxon>
    </lineage>
</organism>
<feature type="domain" description="NADP-dependent oxidoreductase" evidence="1">
    <location>
        <begin position="29"/>
        <end position="85"/>
    </location>
</feature>
<dbReference type="InterPro" id="IPR036812">
    <property type="entry name" value="NAD(P)_OxRdtase_dom_sf"/>
</dbReference>
<dbReference type="EMBL" id="JAMPLM010000027">
    <property type="protein sequence ID" value="MEP1061132.1"/>
    <property type="molecule type" value="Genomic_DNA"/>
</dbReference>
<dbReference type="Proteomes" id="UP001476950">
    <property type="component" value="Unassembled WGS sequence"/>
</dbReference>
<evidence type="ECO:0000313" key="2">
    <source>
        <dbReference type="EMBL" id="MEP1061132.1"/>
    </source>
</evidence>
<dbReference type="SUPFAM" id="SSF51430">
    <property type="entry name" value="NAD(P)-linked oxidoreductase"/>
    <property type="match status" value="1"/>
</dbReference>
<dbReference type="Gene3D" id="3.20.20.100">
    <property type="entry name" value="NADP-dependent oxidoreductase domain"/>
    <property type="match status" value="1"/>
</dbReference>
<evidence type="ECO:0000259" key="1">
    <source>
        <dbReference type="Pfam" id="PF00248"/>
    </source>
</evidence>
<accession>A0ABV0KPG4</accession>
<sequence>MACTSVSAQITQPVVSDRRRLSTLEVSAIGLGVQNMSRTYQQAIPTRSEMFNLIRTAFDRGVTFYDAAEAYGPHEVEPRLSPVLARHGTPIPWGRS</sequence>
<gene>
    <name evidence="2" type="ORF">NDI38_22125</name>
</gene>
<proteinExistence type="predicted"/>
<comment type="caution">
    <text evidence="2">The sequence shown here is derived from an EMBL/GenBank/DDBJ whole genome shotgun (WGS) entry which is preliminary data.</text>
</comment>
<evidence type="ECO:0000313" key="3">
    <source>
        <dbReference type="Proteomes" id="UP001476950"/>
    </source>
</evidence>